<sequence>MASLKALVFGLLLLVSQALASRVVFLGRFADPTKPDQVKKPSRTTKSLQMPDDKASQAMARMKAWSNNKYQANPGDHNTVQISNVALAKTRPEATKMVEEMQAIVNKNYKAGDKTIKDRFTVGRKQLQHAVKSGIKKTTKAILPAKKNTNTLQRPKLRRRRERQAIEWEA</sequence>
<dbReference type="Proteomes" id="UP000616885">
    <property type="component" value="Unassembled WGS sequence"/>
</dbReference>
<dbReference type="EMBL" id="JADCTT010000007">
    <property type="protein sequence ID" value="KAF9749993.1"/>
    <property type="molecule type" value="Genomic_DNA"/>
</dbReference>
<reference evidence="3" key="1">
    <citation type="submission" date="2020-10" db="EMBL/GenBank/DDBJ databases">
        <title>High-Quality Genome Resource of Clonostachys rosea strain S41 by Oxford Nanopore Long-Read Sequencing.</title>
        <authorList>
            <person name="Wang H."/>
        </authorList>
    </citation>
    <scope>NUCLEOTIDE SEQUENCE</scope>
    <source>
        <strain evidence="3">S41</strain>
    </source>
</reference>
<feature type="chain" id="PRO_5034228438" evidence="2">
    <location>
        <begin position="21"/>
        <end position="170"/>
    </location>
</feature>
<evidence type="ECO:0000256" key="1">
    <source>
        <dbReference type="SAM" id="MobiDB-lite"/>
    </source>
</evidence>
<evidence type="ECO:0000313" key="4">
    <source>
        <dbReference type="Proteomes" id="UP000616885"/>
    </source>
</evidence>
<comment type="caution">
    <text evidence="3">The sequence shown here is derived from an EMBL/GenBank/DDBJ whole genome shotgun (WGS) entry which is preliminary data.</text>
</comment>
<name>A0A8H7N6G6_BIOOC</name>
<keyword evidence="2" id="KW-0732">Signal</keyword>
<evidence type="ECO:0000313" key="3">
    <source>
        <dbReference type="EMBL" id="KAF9749993.1"/>
    </source>
</evidence>
<dbReference type="AlphaFoldDB" id="A0A8H7N6G6"/>
<gene>
    <name evidence="3" type="ORF">IM811_016020</name>
</gene>
<evidence type="ECO:0000256" key="2">
    <source>
        <dbReference type="SAM" id="SignalP"/>
    </source>
</evidence>
<protein>
    <submittedName>
        <fullName evidence="3">Uncharacterized protein</fullName>
    </submittedName>
</protein>
<proteinExistence type="predicted"/>
<organism evidence="3 4">
    <name type="scientific">Bionectria ochroleuca</name>
    <name type="common">Gliocladium roseum</name>
    <dbReference type="NCBI Taxonomy" id="29856"/>
    <lineage>
        <taxon>Eukaryota</taxon>
        <taxon>Fungi</taxon>
        <taxon>Dikarya</taxon>
        <taxon>Ascomycota</taxon>
        <taxon>Pezizomycotina</taxon>
        <taxon>Sordariomycetes</taxon>
        <taxon>Hypocreomycetidae</taxon>
        <taxon>Hypocreales</taxon>
        <taxon>Bionectriaceae</taxon>
        <taxon>Clonostachys</taxon>
    </lineage>
</organism>
<feature type="signal peptide" evidence="2">
    <location>
        <begin position="1"/>
        <end position="20"/>
    </location>
</feature>
<feature type="region of interest" description="Disordered" evidence="1">
    <location>
        <begin position="146"/>
        <end position="170"/>
    </location>
</feature>
<accession>A0A8H7N6G6</accession>